<proteinExistence type="predicted"/>
<keyword evidence="4" id="KW-1185">Reference proteome</keyword>
<feature type="compositionally biased region" description="Acidic residues" evidence="1">
    <location>
        <begin position="236"/>
        <end position="247"/>
    </location>
</feature>
<feature type="transmembrane region" description="Helical" evidence="2">
    <location>
        <begin position="27"/>
        <end position="49"/>
    </location>
</feature>
<keyword evidence="3" id="KW-0418">Kinase</keyword>
<dbReference type="AlphaFoldDB" id="A0A9E6PVI9"/>
<gene>
    <name evidence="3" type="ORF">HU772_022395</name>
</gene>
<protein>
    <submittedName>
        <fullName evidence="3">Histidine kinase</fullName>
    </submittedName>
</protein>
<feature type="transmembrane region" description="Helical" evidence="2">
    <location>
        <begin position="162"/>
        <end position="184"/>
    </location>
</feature>
<evidence type="ECO:0000256" key="2">
    <source>
        <dbReference type="SAM" id="Phobius"/>
    </source>
</evidence>
<feature type="region of interest" description="Disordered" evidence="1">
    <location>
        <begin position="226"/>
        <end position="253"/>
    </location>
</feature>
<keyword evidence="2" id="KW-0472">Membrane</keyword>
<reference evidence="3 4" key="2">
    <citation type="journal article" date="2021" name="Microorganisms">
        <title>The Ever-Expanding Pseudomonas Genus: Description of 43 New Species and Partition of the Pseudomonas putida Group.</title>
        <authorList>
            <person name="Girard L."/>
            <person name="Lood C."/>
            <person name="Hofte M."/>
            <person name="Vandamme P."/>
            <person name="Rokni-Zadeh H."/>
            <person name="van Noort V."/>
            <person name="Lavigne R."/>
            <person name="De Mot R."/>
        </authorList>
    </citation>
    <scope>NUCLEOTIDE SEQUENCE [LARGE SCALE GENOMIC DNA]</scope>
    <source>
        <strain evidence="3 4">RW9S1A</strain>
    </source>
</reference>
<evidence type="ECO:0000256" key="1">
    <source>
        <dbReference type="SAM" id="MobiDB-lite"/>
    </source>
</evidence>
<name>A0A9E6PVI9_9PSED</name>
<dbReference type="Proteomes" id="UP000633418">
    <property type="component" value="Chromosome"/>
</dbReference>
<dbReference type="RefSeq" id="WP_186662743.1">
    <property type="nucleotide sequence ID" value="NZ_CP077095.1"/>
</dbReference>
<dbReference type="EMBL" id="CP077095">
    <property type="protein sequence ID" value="QXI38041.1"/>
    <property type="molecule type" value="Genomic_DNA"/>
</dbReference>
<sequence>MNRPTPVKPDNFFLMIYRALSQRRIPLALRIASHNIFLVALALVIYACVMGLQFKQAMHEQADAVGQSLTTQTATSATELLVSNDILSLNVLLGNLVKNPLVAHAAIYSVDNRILAEAGQRPRNSLLGEAEGVYQTKITFQDVTAGQLRISLDMSQFQQPMLISLQSMGILAAILLALALTLSLRLGRFISTPLLQLRVWLRDPHPYTPAIERQDEIGDLARQLHARLAPPPPPEPEVEDEEDDFDDLPAPKAAPKAKAVALTQAHDEDDDDAFADLMDEQSEPAKPAVVESDEPQHSAVLAVQLGSQEQLRRLPRTRLTELLERYRDCLDQAASLYEGEVHTLNDGSTLLLFHSRDSGEDYLTNAICCGELLRALGHALQIEVADSGITLQLQLGLVLADDLQGLDQVDLLMTEQAQDALALSQHSRNLLLVERRISDDALVRQRARIRPIASPEGACCVERLMEPYPSMLERQLARMDERRG</sequence>
<organism evidence="3 4">
    <name type="scientific">Pseudomonas xantholysinigenes</name>
    <dbReference type="NCBI Taxonomy" id="2745490"/>
    <lineage>
        <taxon>Bacteria</taxon>
        <taxon>Pseudomonadati</taxon>
        <taxon>Pseudomonadota</taxon>
        <taxon>Gammaproteobacteria</taxon>
        <taxon>Pseudomonadales</taxon>
        <taxon>Pseudomonadaceae</taxon>
        <taxon>Pseudomonas</taxon>
    </lineage>
</organism>
<evidence type="ECO:0000313" key="3">
    <source>
        <dbReference type="EMBL" id="QXI38041.1"/>
    </source>
</evidence>
<keyword evidence="3" id="KW-0808">Transferase</keyword>
<dbReference type="GO" id="GO:0016301">
    <property type="term" value="F:kinase activity"/>
    <property type="evidence" value="ECO:0007669"/>
    <property type="project" value="UniProtKB-KW"/>
</dbReference>
<dbReference type="KEGG" id="pxn:HU772_022395"/>
<keyword evidence="2" id="KW-1133">Transmembrane helix</keyword>
<keyword evidence="2" id="KW-0812">Transmembrane</keyword>
<reference evidence="3 4" key="1">
    <citation type="journal article" date="2020" name="Microorganisms">
        <title>Reliable Identification of Environmental Pseudomonas Isolates Using the rpoD Gene.</title>
        <authorList>
            <consortium name="The Broad Institute Genome Sequencing Platform"/>
            <person name="Girard L."/>
            <person name="Lood C."/>
            <person name="Rokni-Zadeh H."/>
            <person name="van Noort V."/>
            <person name="Lavigne R."/>
            <person name="De Mot R."/>
        </authorList>
    </citation>
    <scope>NUCLEOTIDE SEQUENCE [LARGE SCALE GENOMIC DNA]</scope>
    <source>
        <strain evidence="3 4">RW9S1A</strain>
    </source>
</reference>
<accession>A0A9E6PVI9</accession>
<evidence type="ECO:0000313" key="4">
    <source>
        <dbReference type="Proteomes" id="UP000633418"/>
    </source>
</evidence>